<dbReference type="GO" id="GO:0030496">
    <property type="term" value="C:midbody"/>
    <property type="evidence" value="ECO:0007669"/>
    <property type="project" value="TreeGrafter"/>
</dbReference>
<name>L7Y8D2_CALMI</name>
<reference evidence="2" key="1">
    <citation type="journal article" date="2013" name="PLoS Genet.">
        <title>Sequencing of Pax6 loci from the elephant shark reveals a family of Pax6 genes in vertebrate genomes, forged by ancient duplications and divergences.</title>
        <authorList>
            <person name="Ravi V."/>
            <person name="Bhatia S."/>
            <person name="Gautier P."/>
            <person name="Loosli F."/>
            <person name="Tay B.H."/>
            <person name="Tay A."/>
            <person name="Murdoch E."/>
            <person name="Coutinho P."/>
            <person name="van Heyningen V."/>
            <person name="Brenner S."/>
            <person name="Venkatesh B."/>
            <person name="Kleinjan D.A."/>
        </authorList>
    </citation>
    <scope>NUCLEOTIDE SEQUENCE</scope>
</reference>
<dbReference type="GO" id="GO:0008017">
    <property type="term" value="F:microtubule binding"/>
    <property type="evidence" value="ECO:0007669"/>
    <property type="project" value="InterPro"/>
</dbReference>
<dbReference type="PROSITE" id="PS50309">
    <property type="entry name" value="DC"/>
    <property type="match status" value="1"/>
</dbReference>
<proteinExistence type="predicted"/>
<dbReference type="InterPro" id="IPR043188">
    <property type="entry name" value="DCDC1"/>
</dbReference>
<dbReference type="GO" id="GO:1902412">
    <property type="term" value="P:regulation of mitotic cytokinesis"/>
    <property type="evidence" value="ECO:0007669"/>
    <property type="project" value="InterPro"/>
</dbReference>
<organism evidence="2">
    <name type="scientific">Callorhinchus milii</name>
    <name type="common">Ghost shark</name>
    <dbReference type="NCBI Taxonomy" id="7868"/>
    <lineage>
        <taxon>Eukaryota</taxon>
        <taxon>Metazoa</taxon>
        <taxon>Chordata</taxon>
        <taxon>Craniata</taxon>
        <taxon>Vertebrata</taxon>
        <taxon>Chondrichthyes</taxon>
        <taxon>Holocephali</taxon>
        <taxon>Chimaeriformes</taxon>
        <taxon>Callorhinchidae</taxon>
        <taxon>Callorhinchus</taxon>
    </lineage>
</organism>
<dbReference type="PANTHER" id="PTHR46302">
    <property type="entry name" value="DOUBLECORTIN DOMAIN-CONTAINING PROTEIN 1"/>
    <property type="match status" value="1"/>
</dbReference>
<dbReference type="SUPFAM" id="SSF89837">
    <property type="entry name" value="Doublecortin (DC)"/>
    <property type="match status" value="1"/>
</dbReference>
<dbReference type="InterPro" id="IPR036572">
    <property type="entry name" value="Doublecortin_dom_sf"/>
</dbReference>
<evidence type="ECO:0000313" key="2">
    <source>
        <dbReference type="EMBL" id="AGD98729.1"/>
    </source>
</evidence>
<protein>
    <submittedName>
        <fullName evidence="2">Doublecortin domain containing 1</fullName>
    </submittedName>
</protein>
<evidence type="ECO:0000259" key="1">
    <source>
        <dbReference type="PROSITE" id="PS50309"/>
    </source>
</evidence>
<dbReference type="CDD" id="cd17155">
    <property type="entry name" value="DCX_DCDC1"/>
    <property type="match status" value="1"/>
</dbReference>
<dbReference type="Gene3D" id="3.10.20.230">
    <property type="entry name" value="Doublecortin domain"/>
    <property type="match status" value="1"/>
</dbReference>
<accession>L7Y8D2</accession>
<dbReference type="InterPro" id="IPR056415">
    <property type="entry name" value="DCX2_DCDC1"/>
</dbReference>
<feature type="domain" description="Doublecortin" evidence="1">
    <location>
        <begin position="1"/>
        <end position="74"/>
    </location>
</feature>
<dbReference type="InterPro" id="IPR003533">
    <property type="entry name" value="Doublecortin_dom"/>
</dbReference>
<dbReference type="Pfam" id="PF24478">
    <property type="entry name" value="DCX2_DCDC1"/>
    <property type="match status" value="1"/>
</dbReference>
<dbReference type="CDD" id="cd17157">
    <property type="entry name" value="DCX2_DCDC5"/>
    <property type="match status" value="1"/>
</dbReference>
<dbReference type="AlphaFoldDB" id="L7Y8D2"/>
<gene>
    <name evidence="2" type="primary">Dcdc1</name>
</gene>
<sequence>MAFKNGTKHVFAKVTVPNIDMLLEESTMKLNLISAARRVFLPCGKEVFQAQDIPPDTDVYISSGESFVDPLKTIKDHLSLTKAVSWTMNGIVLPLDKERGKTKPIISKRMKNLTEKTTARILVFKNGTGQDGYEIISPLEEKEQFLDMCTQRLDLLTRGKCLYNWIGKRVTHLKTVPLLDKCLQNSITPLRGPVWVSKGEGFIPSGAKIYLQGLLWALHQKLKPARDYSKQVRRKHFLEATVLLQLYFCSYRQ</sequence>
<dbReference type="GO" id="GO:0035556">
    <property type="term" value="P:intracellular signal transduction"/>
    <property type="evidence" value="ECO:0007669"/>
    <property type="project" value="InterPro"/>
</dbReference>
<dbReference type="EMBL" id="JX135563">
    <property type="protein sequence ID" value="AGD98729.1"/>
    <property type="molecule type" value="Genomic_DNA"/>
</dbReference>
<dbReference type="PANTHER" id="PTHR46302:SF3">
    <property type="entry name" value="DOUBLECORTIN DOMAIN-CONTAINING PROTEIN 1"/>
    <property type="match status" value="1"/>
</dbReference>